<dbReference type="OrthoDB" id="5961at2759"/>
<dbReference type="EMBL" id="DF836678">
    <property type="protein sequence ID" value="GAN10704.1"/>
    <property type="molecule type" value="Genomic_DNA"/>
</dbReference>
<dbReference type="InterPro" id="IPR018767">
    <property type="entry name" value="Brl1/Brr6_dom"/>
</dbReference>
<dbReference type="InterPro" id="IPR040202">
    <property type="entry name" value="Brl1/Brr6"/>
</dbReference>
<dbReference type="Proteomes" id="UP000053815">
    <property type="component" value="Unassembled WGS sequence"/>
</dbReference>
<dbReference type="SMART" id="SM01042">
    <property type="entry name" value="Brr6_like_C_C"/>
    <property type="match status" value="1"/>
</dbReference>
<organism evidence="3">
    <name type="scientific">Mucor ambiguus</name>
    <dbReference type="NCBI Taxonomy" id="91626"/>
    <lineage>
        <taxon>Eukaryota</taxon>
        <taxon>Fungi</taxon>
        <taxon>Fungi incertae sedis</taxon>
        <taxon>Mucoromycota</taxon>
        <taxon>Mucoromycotina</taxon>
        <taxon>Mucoromycetes</taxon>
        <taxon>Mucorales</taxon>
        <taxon>Mucorineae</taxon>
        <taxon>Mucoraceae</taxon>
        <taxon>Mucor</taxon>
    </lineage>
</organism>
<dbReference type="AlphaFoldDB" id="A0A0C9MTF0"/>
<evidence type="ECO:0000259" key="2">
    <source>
        <dbReference type="SMART" id="SM01042"/>
    </source>
</evidence>
<feature type="domain" description="Brl1/Brr6" evidence="2">
    <location>
        <begin position="112"/>
        <end position="244"/>
    </location>
</feature>
<evidence type="ECO:0000256" key="1">
    <source>
        <dbReference type="SAM" id="Phobius"/>
    </source>
</evidence>
<dbReference type="PANTHER" id="PTHR28136:SF1">
    <property type="entry name" value="NUCLEUS EXPORT PROTEIN BRL1"/>
    <property type="match status" value="1"/>
</dbReference>
<dbReference type="GO" id="GO:0006998">
    <property type="term" value="P:nuclear envelope organization"/>
    <property type="evidence" value="ECO:0007669"/>
    <property type="project" value="InterPro"/>
</dbReference>
<dbReference type="GO" id="GO:0031965">
    <property type="term" value="C:nuclear membrane"/>
    <property type="evidence" value="ECO:0007669"/>
    <property type="project" value="InterPro"/>
</dbReference>
<keyword evidence="1" id="KW-0812">Transmembrane</keyword>
<gene>
    <name evidence="3" type="ORF">MAM1_0389d10249</name>
</gene>
<accession>A0A0C9MTF0</accession>
<reference evidence="3" key="1">
    <citation type="submission" date="2014-09" db="EMBL/GenBank/DDBJ databases">
        <title>Draft genome sequence of an oleaginous Mucoromycotina fungus Mucor ambiguus NBRC6742.</title>
        <authorList>
            <person name="Takeda I."/>
            <person name="Yamane N."/>
            <person name="Morita T."/>
            <person name="Tamano K."/>
            <person name="Machida M."/>
            <person name="Baker S."/>
            <person name="Koike H."/>
        </authorList>
    </citation>
    <scope>NUCLEOTIDE SEQUENCE</scope>
    <source>
        <strain evidence="3">NBRC 6742</strain>
    </source>
</reference>
<protein>
    <recommendedName>
        <fullName evidence="2">Brl1/Brr6 domain-containing protein</fullName>
    </recommendedName>
</protein>
<feature type="transmembrane region" description="Helical" evidence="1">
    <location>
        <begin position="222"/>
        <end position="243"/>
    </location>
</feature>
<dbReference type="Pfam" id="PF10104">
    <property type="entry name" value="Brr6_like_C_C"/>
    <property type="match status" value="1"/>
</dbReference>
<dbReference type="PANTHER" id="PTHR28136">
    <property type="entry name" value="NUCLEUS EXPORT PROTEIN BRR6"/>
    <property type="match status" value="1"/>
</dbReference>
<dbReference type="GO" id="GO:0055088">
    <property type="term" value="P:lipid homeostasis"/>
    <property type="evidence" value="ECO:0007669"/>
    <property type="project" value="InterPro"/>
</dbReference>
<proteinExistence type="predicted"/>
<keyword evidence="1" id="KW-0472">Membrane</keyword>
<sequence>MAGLKRIRLEGDDQSLDDEKREHRFAPKDYNFNFVPTIQPHQKIFDLDISKRDTSTPPADLGISTLTQRFISRSRKFWMASKKPTNTSNSVSISKPSYEPMYRRHRDISYTVIIYMQMTFNIIISTTVLYIFGQIILTVRQDFRLKAEEHTEALHKEKLVCTNNYIINHCGQNDRIPAIEDMCNEWAACMNRDKVVAQAKVSAEAIAEIINSFVEPISYKTLFFFSLLTLGTLVFSNVAFSIFKRNYKPTRAIQ</sequence>
<keyword evidence="4" id="KW-1185">Reference proteome</keyword>
<evidence type="ECO:0000313" key="3">
    <source>
        <dbReference type="EMBL" id="GAN10704.1"/>
    </source>
</evidence>
<name>A0A0C9MTF0_9FUNG</name>
<keyword evidence="1" id="KW-1133">Transmembrane helix</keyword>
<evidence type="ECO:0000313" key="4">
    <source>
        <dbReference type="Proteomes" id="UP000053815"/>
    </source>
</evidence>
<feature type="transmembrane region" description="Helical" evidence="1">
    <location>
        <begin position="112"/>
        <end position="137"/>
    </location>
</feature>